<evidence type="ECO:0000313" key="1">
    <source>
        <dbReference type="EMBL" id="BCU69074.1"/>
    </source>
</evidence>
<organism evidence="1 2">
    <name type="scientific">Stygiolobus caldivivus</name>
    <dbReference type="NCBI Taxonomy" id="2824673"/>
    <lineage>
        <taxon>Archaea</taxon>
        <taxon>Thermoproteota</taxon>
        <taxon>Thermoprotei</taxon>
        <taxon>Sulfolobales</taxon>
        <taxon>Sulfolobaceae</taxon>
        <taxon>Stygiolobus</taxon>
    </lineage>
</organism>
<name>A0A8D5ZGR9_9CREN</name>
<sequence>MKKITSLGKLEELLSQRLVYISTPPLLERLFKKIPTNSKIIVAPNEFNSLSEFESYVSDIRNKDKGIIIGRGYVIDLIRGKVKLGKPSTRLRGNVLVLDYKRAIKILDKYNVKNKSKVLEYSSLPFDNCTSYIPVLLREAIRLEREGKLDEQVKVVNRFKLLLYKTPSAKEPIEALKGSYRGLNLREDWERLSTFWREVIYYYLDSSLGLLPGESKRRLSDIPNYSSPSLVDLDLIEFPEYIDLVDLGLRNALNGKSVYVVGNLRSGKTTLSSIINKRAKQLGFDLEVVDYHDSEGFKYIERIAREIGTKSNVVAVLTNDLYRVLSIKGGLILKPGNRVISALAERKNLALKFDNSSSDTPLSFLLTSNGTPYDDYFFEYMFNVIFDADPNKVLWYLPLLKIAKDYGVPIPEKLGYLALESYGRKVDLEKDLVIKWFSTIKNEIKFKIGLEYGTDLIDTVEIPKIKNKLKEVITSRLTPQLAKSLIELYYYSLVNLTFAELPDLGDLKDYLVSRKRVNKLIKEVLEELMPVLLENTAGEVEKTCLSLKTRLSVFRDKVNSGEVDEVIEDALLAPYKLLSDIKIILSNENSPQDCVESAVQIAVSASKGGRTDWIKSIIPDLVKRARENKLFSHLFSVVSFYYLMDEDDEQVEEVLRQLNDEYAIFPLSIVKYKKGGLESLEIRDPLKATLVYGILADYALSNKDVVKLALLYEKFRRNAVRVKEVEISKEEALILSDFLMTIPTSNVAVIYKYLASLKRRLDAGIGYTLLLTHPKSESVKTTIELVEKLSNDWFNEVMSNVKKGEYVDEDCMDLLKMYQLRIMKSIAKGEKYEYKTILRDAMELRGLCSQVKSSDIKGAIDIVCNLANVILYNNLEETIISGTSIDLAIYLGSLILLGYDNKQPFFNVIAKQVVEKNPLDSLERLLVELINASIYGDRKSLDEIVSRIRDNYYTAMAEVLMKVVWDKKRLVLGLIPFIGMWHITGSRPRLVM</sequence>
<dbReference type="KEGG" id="csty:KN1_03710"/>
<gene>
    <name evidence="1" type="ORF">KN1_03710</name>
</gene>
<proteinExistence type="predicted"/>
<evidence type="ECO:0000313" key="2">
    <source>
        <dbReference type="Proteomes" id="UP000825123"/>
    </source>
</evidence>
<dbReference type="AlphaFoldDB" id="A0A8D5ZGR9"/>
<accession>A0A8D5ZGR9</accession>
<dbReference type="Proteomes" id="UP000825123">
    <property type="component" value="Chromosome"/>
</dbReference>
<dbReference type="EMBL" id="AP024597">
    <property type="protein sequence ID" value="BCU69074.1"/>
    <property type="molecule type" value="Genomic_DNA"/>
</dbReference>
<reference evidence="1 2" key="1">
    <citation type="submission" date="2021-04" db="EMBL/GenBank/DDBJ databases">
        <title>Complete genome sequence of Stygiolobus sp. KN-1.</title>
        <authorList>
            <person name="Nakamura K."/>
            <person name="Sakai H."/>
            <person name="Kurosawa N."/>
        </authorList>
    </citation>
    <scope>NUCLEOTIDE SEQUENCE [LARGE SCALE GENOMIC DNA]</scope>
    <source>
        <strain evidence="1 2">KN-1</strain>
    </source>
</reference>
<keyword evidence="2" id="KW-1185">Reference proteome</keyword>
<protein>
    <submittedName>
        <fullName evidence="1">Uncharacterized protein</fullName>
    </submittedName>
</protein>